<gene>
    <name evidence="2" type="ORF">C8N45_105182</name>
</gene>
<evidence type="ECO:0000313" key="3">
    <source>
        <dbReference type="Proteomes" id="UP000244523"/>
    </source>
</evidence>
<reference evidence="2 3" key="1">
    <citation type="submission" date="2018-04" db="EMBL/GenBank/DDBJ databases">
        <title>Genomic Encyclopedia of Archaeal and Bacterial Type Strains, Phase II (KMG-II): from individual species to whole genera.</title>
        <authorList>
            <person name="Goeker M."/>
        </authorList>
    </citation>
    <scope>NUCLEOTIDE SEQUENCE [LARGE SCALE GENOMIC DNA]</scope>
    <source>
        <strain evidence="2 3">DSM 29955</strain>
    </source>
</reference>
<evidence type="ECO:0000259" key="1">
    <source>
        <dbReference type="Pfam" id="PF00990"/>
    </source>
</evidence>
<feature type="domain" description="GGDEF" evidence="1">
    <location>
        <begin position="1"/>
        <end position="79"/>
    </location>
</feature>
<name>A0A2T6KHF6_9RHOB</name>
<dbReference type="InterPro" id="IPR029787">
    <property type="entry name" value="Nucleotide_cyclase"/>
</dbReference>
<dbReference type="EMBL" id="QBUD01000005">
    <property type="protein sequence ID" value="PUB14959.1"/>
    <property type="molecule type" value="Genomic_DNA"/>
</dbReference>
<dbReference type="InterPro" id="IPR043128">
    <property type="entry name" value="Rev_trsase/Diguanyl_cyclase"/>
</dbReference>
<keyword evidence="3" id="KW-1185">Reference proteome</keyword>
<dbReference type="Proteomes" id="UP000244523">
    <property type="component" value="Unassembled WGS sequence"/>
</dbReference>
<dbReference type="RefSeq" id="WP_108386530.1">
    <property type="nucleotide sequence ID" value="NZ_QBUD01000005.1"/>
</dbReference>
<proteinExistence type="predicted"/>
<protein>
    <submittedName>
        <fullName evidence="2">Diguanylate cyclase with GGDEF domain</fullName>
    </submittedName>
</protein>
<dbReference type="SUPFAM" id="SSF55073">
    <property type="entry name" value="Nucleotide cyclase"/>
    <property type="match status" value="1"/>
</dbReference>
<dbReference type="AlphaFoldDB" id="A0A2T6KHF6"/>
<accession>A0A2T6KHF6</accession>
<dbReference type="InterPro" id="IPR000160">
    <property type="entry name" value="GGDEF_dom"/>
</dbReference>
<dbReference type="Pfam" id="PF00990">
    <property type="entry name" value="GGDEF"/>
    <property type="match status" value="1"/>
</dbReference>
<comment type="caution">
    <text evidence="2">The sequence shown here is derived from an EMBL/GenBank/DDBJ whole genome shotgun (WGS) entry which is preliminary data.</text>
</comment>
<sequence length="112" mass="12051">MGDEGFCVILRDAMHEAAIAKARVIRNGVIGVPFVFDGVPLPIAANFGISEPTLNYLKFDVVLRRADAALSQAKSTGRDPKLHVSCVSACAAIALFSGSSRPEFWRAVQYRG</sequence>
<organism evidence="2 3">
    <name type="scientific">Yoonia sediminilitoris</name>
    <dbReference type="NCBI Taxonomy" id="1286148"/>
    <lineage>
        <taxon>Bacteria</taxon>
        <taxon>Pseudomonadati</taxon>
        <taxon>Pseudomonadota</taxon>
        <taxon>Alphaproteobacteria</taxon>
        <taxon>Rhodobacterales</taxon>
        <taxon>Paracoccaceae</taxon>
        <taxon>Yoonia</taxon>
    </lineage>
</organism>
<evidence type="ECO:0000313" key="2">
    <source>
        <dbReference type="EMBL" id="PUB14959.1"/>
    </source>
</evidence>
<dbReference type="Gene3D" id="3.30.70.270">
    <property type="match status" value="1"/>
</dbReference>